<comment type="caution">
    <text evidence="1">The sequence shown here is derived from an EMBL/GenBank/DDBJ whole genome shotgun (WGS) entry which is preliminary data.</text>
</comment>
<dbReference type="EMBL" id="JBHRRZ010000015">
    <property type="protein sequence ID" value="MFC2948371.1"/>
    <property type="molecule type" value="Genomic_DNA"/>
</dbReference>
<dbReference type="RefSeq" id="WP_390305268.1">
    <property type="nucleotide sequence ID" value="NZ_JBHRRZ010000015.1"/>
</dbReference>
<organism evidence="1 2">
    <name type="scientific">Virgibacillus sediminis</name>
    <dbReference type="NCBI Taxonomy" id="202260"/>
    <lineage>
        <taxon>Bacteria</taxon>
        <taxon>Bacillati</taxon>
        <taxon>Bacillota</taxon>
        <taxon>Bacilli</taxon>
        <taxon>Bacillales</taxon>
        <taxon>Bacillaceae</taxon>
        <taxon>Virgibacillus</taxon>
    </lineage>
</organism>
<name>A0ABV7A614_9BACI</name>
<dbReference type="Pfam" id="PF11116">
    <property type="entry name" value="DUF2624"/>
    <property type="match status" value="1"/>
</dbReference>
<gene>
    <name evidence="1" type="ORF">ACFODW_08465</name>
</gene>
<sequence>MSEFIAQLIRNKLRQLTAEEIGRYGAQYGFNITKAQANQIADYLRKHSYDPFNATDRRRMWKELAKITDQATAQKAQRLFHEIIRSYGVEHLFEK</sequence>
<dbReference type="Proteomes" id="UP001595387">
    <property type="component" value="Unassembled WGS sequence"/>
</dbReference>
<accession>A0ABV7A614</accession>
<dbReference type="InterPro" id="IPR020277">
    <property type="entry name" value="DUF2624"/>
</dbReference>
<evidence type="ECO:0000313" key="1">
    <source>
        <dbReference type="EMBL" id="MFC2948371.1"/>
    </source>
</evidence>
<keyword evidence="2" id="KW-1185">Reference proteome</keyword>
<protein>
    <submittedName>
        <fullName evidence="1">DUF2624 domain-containing protein</fullName>
    </submittedName>
</protein>
<reference evidence="2" key="1">
    <citation type="journal article" date="2019" name="Int. J. Syst. Evol. Microbiol.">
        <title>The Global Catalogue of Microorganisms (GCM) 10K type strain sequencing project: providing services to taxonomists for standard genome sequencing and annotation.</title>
        <authorList>
            <consortium name="The Broad Institute Genomics Platform"/>
            <consortium name="The Broad Institute Genome Sequencing Center for Infectious Disease"/>
            <person name="Wu L."/>
            <person name="Ma J."/>
        </authorList>
    </citation>
    <scope>NUCLEOTIDE SEQUENCE [LARGE SCALE GENOMIC DNA]</scope>
    <source>
        <strain evidence="2">KCTC 13193</strain>
    </source>
</reference>
<proteinExistence type="predicted"/>
<evidence type="ECO:0000313" key="2">
    <source>
        <dbReference type="Proteomes" id="UP001595387"/>
    </source>
</evidence>